<dbReference type="AlphaFoldDB" id="A0A1G7CRI1"/>
<accession>A0A1G7CRI1</accession>
<gene>
    <name evidence="1" type="ORF">SAMN04488126_10891</name>
</gene>
<sequence length="44" mass="5188">MRKQRRMKMHDVVSREMPATESSGNFMIGFMRMPVFGDGHFLQI</sequence>
<dbReference type="STRING" id="426756.SAMN04488126_10891"/>
<protein>
    <submittedName>
        <fullName evidence="1">Uncharacterized protein</fullName>
    </submittedName>
</protein>
<name>A0A1G7CRI1_9BACL</name>
<proteinExistence type="predicted"/>
<dbReference type="Proteomes" id="UP000198823">
    <property type="component" value="Unassembled WGS sequence"/>
</dbReference>
<reference evidence="1 2" key="1">
    <citation type="submission" date="2016-10" db="EMBL/GenBank/DDBJ databases">
        <authorList>
            <person name="de Groot N.N."/>
        </authorList>
    </citation>
    <scope>NUCLEOTIDE SEQUENCE [LARGE SCALE GENOMIC DNA]</scope>
    <source>
        <strain evidence="1 2">CGMCC 1.6762</strain>
    </source>
</reference>
<organism evidence="1 2">
    <name type="scientific">Bhargavaea beijingensis</name>
    <dbReference type="NCBI Taxonomy" id="426756"/>
    <lineage>
        <taxon>Bacteria</taxon>
        <taxon>Bacillati</taxon>
        <taxon>Bacillota</taxon>
        <taxon>Bacilli</taxon>
        <taxon>Bacillales</taxon>
        <taxon>Caryophanaceae</taxon>
        <taxon>Bhargavaea</taxon>
    </lineage>
</organism>
<dbReference type="EMBL" id="FNAR01000008">
    <property type="protein sequence ID" value="SDE41909.1"/>
    <property type="molecule type" value="Genomic_DNA"/>
</dbReference>
<evidence type="ECO:0000313" key="1">
    <source>
        <dbReference type="EMBL" id="SDE41909.1"/>
    </source>
</evidence>
<evidence type="ECO:0000313" key="2">
    <source>
        <dbReference type="Proteomes" id="UP000198823"/>
    </source>
</evidence>